<dbReference type="PANTHER" id="PTHR42339:SF1">
    <property type="entry name" value="HISTONE H1"/>
    <property type="match status" value="1"/>
</dbReference>
<feature type="compositionally biased region" description="Low complexity" evidence="1">
    <location>
        <begin position="70"/>
        <end position="83"/>
    </location>
</feature>
<feature type="compositionally biased region" description="Acidic residues" evidence="1">
    <location>
        <begin position="52"/>
        <end position="62"/>
    </location>
</feature>
<sequence>MASAKNEHGRESLREINANLLRLDHEIARKLVAAQKRLQERKAPSASIDLTADADSDAETGGDETGPGTGTATASANGRPSLSDIDDDDPRLDELKWDCTQIRRKISALIDSKQMKVSEFLRAADLSSRAYYAFMQQSGKWTGQGSSVYAGAHRLFMKREILGIIPKKVAAPSKKAKLEMEQKYDVSAITLEGEEEGDVPVFDTCDEVRKKIRACLRESGMTKTAFCKEISKTPMPDRNGNLKTAPMGTQPLTAFLGKKGVKDGNQSQVFYAAYVFFEKLRIRDGKPKTEFREAMEVAWGPHGFDRVTGPNQTYITTKDRPLYLDEYGRVRSS</sequence>
<feature type="region of interest" description="Disordered" evidence="1">
    <location>
        <begin position="38"/>
        <end position="90"/>
    </location>
</feature>
<dbReference type="PANTHER" id="PTHR42339">
    <property type="entry name" value="HISTONE H1"/>
    <property type="match status" value="1"/>
</dbReference>
<proteinExistence type="predicted"/>
<feature type="domain" description="DUF7726" evidence="2">
    <location>
        <begin position="95"/>
        <end position="164"/>
    </location>
</feature>
<dbReference type="EMBL" id="CDMC01000006">
    <property type="protein sequence ID" value="CEN61113.1"/>
    <property type="molecule type" value="Genomic_DNA"/>
</dbReference>
<dbReference type="Proteomes" id="UP000054771">
    <property type="component" value="Unassembled WGS sequence"/>
</dbReference>
<evidence type="ECO:0000313" key="3">
    <source>
        <dbReference type="EMBL" id="CEN61113.1"/>
    </source>
</evidence>
<keyword evidence="4" id="KW-1185">Reference proteome</keyword>
<dbReference type="Pfam" id="PF24852">
    <property type="entry name" value="DUF7726"/>
    <property type="match status" value="2"/>
</dbReference>
<feature type="domain" description="DUF7726" evidence="2">
    <location>
        <begin position="200"/>
        <end position="231"/>
    </location>
</feature>
<name>A0A0U4ZYQ5_ASPCI</name>
<evidence type="ECO:0000313" key="4">
    <source>
        <dbReference type="Proteomes" id="UP000054771"/>
    </source>
</evidence>
<organism evidence="3 4">
    <name type="scientific">Aspergillus calidoustus</name>
    <dbReference type="NCBI Taxonomy" id="454130"/>
    <lineage>
        <taxon>Eukaryota</taxon>
        <taxon>Fungi</taxon>
        <taxon>Dikarya</taxon>
        <taxon>Ascomycota</taxon>
        <taxon>Pezizomycotina</taxon>
        <taxon>Eurotiomycetes</taxon>
        <taxon>Eurotiomycetidae</taxon>
        <taxon>Eurotiales</taxon>
        <taxon>Aspergillaceae</taxon>
        <taxon>Aspergillus</taxon>
        <taxon>Aspergillus subgen. Nidulantes</taxon>
    </lineage>
</organism>
<evidence type="ECO:0000259" key="2">
    <source>
        <dbReference type="Pfam" id="PF24852"/>
    </source>
</evidence>
<dbReference type="InterPro" id="IPR056143">
    <property type="entry name" value="DUF7726"/>
</dbReference>
<gene>
    <name evidence="3" type="ORF">ASPCAL07777</name>
</gene>
<dbReference type="OrthoDB" id="2592504at2759"/>
<protein>
    <recommendedName>
        <fullName evidence="2">DUF7726 domain-containing protein</fullName>
    </recommendedName>
</protein>
<evidence type="ECO:0000256" key="1">
    <source>
        <dbReference type="SAM" id="MobiDB-lite"/>
    </source>
</evidence>
<reference evidence="4" key="1">
    <citation type="journal article" date="2016" name="Genome Announc.">
        <title>Draft genome sequences of fungus Aspergillus calidoustus.</title>
        <authorList>
            <person name="Horn F."/>
            <person name="Linde J."/>
            <person name="Mattern D.J."/>
            <person name="Walther G."/>
            <person name="Guthke R."/>
            <person name="Scherlach K."/>
            <person name="Martin K."/>
            <person name="Brakhage A.A."/>
            <person name="Petzke L."/>
            <person name="Valiante V."/>
        </authorList>
    </citation>
    <scope>NUCLEOTIDE SEQUENCE [LARGE SCALE GENOMIC DNA]</scope>
    <source>
        <strain evidence="4">SF006504</strain>
    </source>
</reference>
<dbReference type="AlphaFoldDB" id="A0A0U4ZYQ5"/>
<accession>A0A0U4ZYQ5</accession>
<dbReference type="OMA" id="DIEHGAN"/>